<gene>
    <name evidence="1" type="ordered locus">LAC30SC_08690</name>
</gene>
<name>F0TGJ3_LACAM</name>
<dbReference type="AlphaFoldDB" id="F0TGJ3"/>
<reference key="2">
    <citation type="submission" date="2011-02" db="EMBL/GenBank/DDBJ databases">
        <authorList>
            <person name="Roh H."/>
            <person name="Ko H.-J."/>
            <person name="Kim S.-H."/>
            <person name="Choi I.-G."/>
            <person name="Oh S."/>
        </authorList>
    </citation>
    <scope>NUCLEOTIDE SEQUENCE</scope>
    <source>
        <strain>30SC</strain>
    </source>
</reference>
<protein>
    <submittedName>
        <fullName evidence="1">Uncharacterized protein</fullName>
    </submittedName>
</protein>
<proteinExistence type="predicted"/>
<reference evidence="1 2" key="1">
    <citation type="journal article" date="2011" name="J. Bacteriol.">
        <title>Complete genome sequencing of Lactobacillus acidophilus 30SC, isolated from swine intestine.</title>
        <authorList>
            <person name="Oh S."/>
            <person name="Roh H."/>
            <person name="Ko H.J."/>
            <person name="Kim S."/>
            <person name="Kim K.H."/>
            <person name="Lee S.E."/>
            <person name="Chang I.S."/>
            <person name="Kim S."/>
            <person name="Choi I.G."/>
        </authorList>
    </citation>
    <scope>NUCLEOTIDE SEQUENCE [LARGE SCALE GENOMIC DNA]</scope>
    <source>
        <strain evidence="1 2">30SC</strain>
    </source>
</reference>
<dbReference type="EMBL" id="CP002559">
    <property type="protein sequence ID" value="ADZ07837.1"/>
    <property type="molecule type" value="Genomic_DNA"/>
</dbReference>
<dbReference type="KEGG" id="lai:LAC30SC_08690"/>
<evidence type="ECO:0000313" key="2">
    <source>
        <dbReference type="Proteomes" id="UP000007491"/>
    </source>
</evidence>
<organism evidence="1 2">
    <name type="scientific">Lactobacillus amylovorus</name>
    <dbReference type="NCBI Taxonomy" id="1604"/>
    <lineage>
        <taxon>Bacteria</taxon>
        <taxon>Bacillati</taxon>
        <taxon>Bacillota</taxon>
        <taxon>Bacilli</taxon>
        <taxon>Lactobacillales</taxon>
        <taxon>Lactobacillaceae</taxon>
        <taxon>Lactobacillus</taxon>
    </lineage>
</organism>
<accession>F0TGJ3</accession>
<evidence type="ECO:0000313" key="1">
    <source>
        <dbReference type="EMBL" id="ADZ07837.1"/>
    </source>
</evidence>
<dbReference type="Proteomes" id="UP000007491">
    <property type="component" value="Chromosome"/>
</dbReference>
<sequence length="59" mass="6595">MIDKVTKKIVGSLDWRPEKQPYMMIATPEVPGYITSHGPGETPDSVLDLHKEMQKLSGI</sequence>
<dbReference type="HOGENOM" id="CLU_2954575_0_0_9"/>